<accession>A0A232FIP1</accession>
<organism evidence="1 2">
    <name type="scientific">Trichomalopsis sarcophagae</name>
    <dbReference type="NCBI Taxonomy" id="543379"/>
    <lineage>
        <taxon>Eukaryota</taxon>
        <taxon>Metazoa</taxon>
        <taxon>Ecdysozoa</taxon>
        <taxon>Arthropoda</taxon>
        <taxon>Hexapoda</taxon>
        <taxon>Insecta</taxon>
        <taxon>Pterygota</taxon>
        <taxon>Neoptera</taxon>
        <taxon>Endopterygota</taxon>
        <taxon>Hymenoptera</taxon>
        <taxon>Apocrita</taxon>
        <taxon>Proctotrupomorpha</taxon>
        <taxon>Chalcidoidea</taxon>
        <taxon>Pteromalidae</taxon>
        <taxon>Pteromalinae</taxon>
        <taxon>Trichomalopsis</taxon>
    </lineage>
</organism>
<dbReference type="AlphaFoldDB" id="A0A232FIP1"/>
<dbReference type="Proteomes" id="UP000215335">
    <property type="component" value="Unassembled WGS sequence"/>
</dbReference>
<comment type="caution">
    <text evidence="1">The sequence shown here is derived from an EMBL/GenBank/DDBJ whole genome shotgun (WGS) entry which is preliminary data.</text>
</comment>
<dbReference type="EMBL" id="NNAY01000188">
    <property type="protein sequence ID" value="OXU30167.1"/>
    <property type="molecule type" value="Genomic_DNA"/>
</dbReference>
<proteinExistence type="predicted"/>
<gene>
    <name evidence="1" type="ORF">TSAR_012722</name>
</gene>
<evidence type="ECO:0000313" key="2">
    <source>
        <dbReference type="Proteomes" id="UP000215335"/>
    </source>
</evidence>
<reference evidence="1 2" key="1">
    <citation type="journal article" date="2017" name="Curr. Biol.">
        <title>The Evolution of Venom by Co-option of Single-Copy Genes.</title>
        <authorList>
            <person name="Martinson E.O."/>
            <person name="Mrinalini"/>
            <person name="Kelkar Y.D."/>
            <person name="Chang C.H."/>
            <person name="Werren J.H."/>
        </authorList>
    </citation>
    <scope>NUCLEOTIDE SEQUENCE [LARGE SCALE GENOMIC DNA]</scope>
    <source>
        <strain evidence="1 2">Alberta</strain>
        <tissue evidence="1">Whole body</tissue>
    </source>
</reference>
<keyword evidence="2" id="KW-1185">Reference proteome</keyword>
<name>A0A232FIP1_9HYME</name>
<evidence type="ECO:0000313" key="1">
    <source>
        <dbReference type="EMBL" id="OXU30167.1"/>
    </source>
</evidence>
<sequence>MFVMKSSKVLQYNYYSYTQKSCRGRSSDDLPLHYFKDVLVYVMKTMTDIYNDSLHSGVVFGCVQNLMRIDVNSLPQIVIDGTPIPFTKSVKDLGVHHVTWNSHILSICSRVHAVLNRLRFRTYYLSSSLKKQLVAALISPHLDYAYNVLCDFSGYLDLKLMRLFNTLVRFIFRLPRDARLSPYIAKLGWLPPDKRRRYFLAVTTYQILKTLKPSYLTPFLPPLSNDIR</sequence>
<protein>
    <submittedName>
        <fullName evidence="1">Uncharacterized protein</fullName>
    </submittedName>
</protein>
<dbReference type="STRING" id="543379.A0A232FIP1"/>